<keyword evidence="3" id="KW-1185">Reference proteome</keyword>
<evidence type="ECO:0000256" key="1">
    <source>
        <dbReference type="SAM" id="MobiDB-lite"/>
    </source>
</evidence>
<dbReference type="AlphaFoldDB" id="A0A9N9J101"/>
<proteinExistence type="predicted"/>
<dbReference type="EMBL" id="CAJVPQ010021592">
    <property type="protein sequence ID" value="CAG8758729.1"/>
    <property type="molecule type" value="Genomic_DNA"/>
</dbReference>
<protein>
    <submittedName>
        <fullName evidence="2">12515_t:CDS:1</fullName>
    </submittedName>
</protein>
<feature type="non-terminal residue" evidence="2">
    <location>
        <position position="1"/>
    </location>
</feature>
<evidence type="ECO:0000313" key="3">
    <source>
        <dbReference type="Proteomes" id="UP000789570"/>
    </source>
</evidence>
<evidence type="ECO:0000313" key="2">
    <source>
        <dbReference type="EMBL" id="CAG8758729.1"/>
    </source>
</evidence>
<comment type="caution">
    <text evidence="2">The sequence shown here is derived from an EMBL/GenBank/DDBJ whole genome shotgun (WGS) entry which is preliminary data.</text>
</comment>
<name>A0A9N9J101_9GLOM</name>
<dbReference type="Proteomes" id="UP000789570">
    <property type="component" value="Unassembled WGS sequence"/>
</dbReference>
<accession>A0A9N9J101</accession>
<reference evidence="2" key="1">
    <citation type="submission" date="2021-06" db="EMBL/GenBank/DDBJ databases">
        <authorList>
            <person name="Kallberg Y."/>
            <person name="Tangrot J."/>
            <person name="Rosling A."/>
        </authorList>
    </citation>
    <scope>NUCLEOTIDE SEQUENCE</scope>
    <source>
        <strain evidence="2">UK204</strain>
    </source>
</reference>
<sequence length="65" mass="7237">SKLDESAATPLRRPTALNVFWEGQSPKNNISLFWSISHSSPKQKGQKSLGQDSTEQRSIPQSQEP</sequence>
<organism evidence="2 3">
    <name type="scientific">Funneliformis caledonium</name>
    <dbReference type="NCBI Taxonomy" id="1117310"/>
    <lineage>
        <taxon>Eukaryota</taxon>
        <taxon>Fungi</taxon>
        <taxon>Fungi incertae sedis</taxon>
        <taxon>Mucoromycota</taxon>
        <taxon>Glomeromycotina</taxon>
        <taxon>Glomeromycetes</taxon>
        <taxon>Glomerales</taxon>
        <taxon>Glomeraceae</taxon>
        <taxon>Funneliformis</taxon>
    </lineage>
</organism>
<gene>
    <name evidence="2" type="ORF">FCALED_LOCUS16784</name>
</gene>
<feature type="region of interest" description="Disordered" evidence="1">
    <location>
        <begin position="36"/>
        <end position="65"/>
    </location>
</feature>